<evidence type="ECO:0000256" key="4">
    <source>
        <dbReference type="SAM" id="SignalP"/>
    </source>
</evidence>
<organism evidence="6 7">
    <name type="scientific">Brachionus calyciflorus</name>
    <dbReference type="NCBI Taxonomy" id="104777"/>
    <lineage>
        <taxon>Eukaryota</taxon>
        <taxon>Metazoa</taxon>
        <taxon>Spiralia</taxon>
        <taxon>Gnathifera</taxon>
        <taxon>Rotifera</taxon>
        <taxon>Eurotatoria</taxon>
        <taxon>Monogononta</taxon>
        <taxon>Pseudotrocha</taxon>
        <taxon>Ploima</taxon>
        <taxon>Brachionidae</taxon>
        <taxon>Brachionus</taxon>
    </lineage>
</organism>
<gene>
    <name evidence="6" type="ORF">OXX778_LOCUS16559</name>
</gene>
<proteinExistence type="predicted"/>
<keyword evidence="7" id="KW-1185">Reference proteome</keyword>
<feature type="domain" description="Glycoside hydrolase family 19 catalytic" evidence="5">
    <location>
        <begin position="304"/>
        <end position="416"/>
    </location>
</feature>
<evidence type="ECO:0000256" key="1">
    <source>
        <dbReference type="ARBA" id="ARBA00022821"/>
    </source>
</evidence>
<dbReference type="PANTHER" id="PTHR22595">
    <property type="entry name" value="CHITINASE-RELATED"/>
    <property type="match status" value="1"/>
</dbReference>
<dbReference type="GO" id="GO:0016998">
    <property type="term" value="P:cell wall macromolecule catabolic process"/>
    <property type="evidence" value="ECO:0007669"/>
    <property type="project" value="InterPro"/>
</dbReference>
<keyword evidence="2" id="KW-1015">Disulfide bond</keyword>
<dbReference type="EMBL" id="CAJNOC010003948">
    <property type="protein sequence ID" value="CAF1004066.1"/>
    <property type="molecule type" value="Genomic_DNA"/>
</dbReference>
<dbReference type="GO" id="GO:0006952">
    <property type="term" value="P:defense response"/>
    <property type="evidence" value="ECO:0007669"/>
    <property type="project" value="UniProtKB-KW"/>
</dbReference>
<sequence>MLSPKLRKFAFILLIISAVNLKIANAIYCYTCNSNWQACGENPDLNMLKYNKEPCSGPCKIWKDSTTIYRSCTYDPEERISGVKYCNTDLCNHNIATISEIQSVQTTTAKATTQTPTNPVTTKPVTTKPATTATTTSRPANKTILCYECNANLKACNDPVDLGQIQNLQVECSGACVSYKNPADNNKIYRGCLDKIKNGGQGTYYGVGGIVYKYCSTDLCNFIPISPITTKAPLPTTTKPTVQTTQSTKPIIVTATTTKPNIVTAPPSGNNLITFDEFTRAVTKAGYPAPSMEKYNNFVNQLGPKGGITTKREAAMFLSQILWESDGLVAKAEYACVQTGCPGVYGTSQYPGQSYYGRGYIQLSWNYNYDACSRALYGDDRLLRDPNQVATNDEIAWATAFWFWKTNVGSNPNVKNGNFGSSTMAINGGLECNGPYQDKARKRFDIYKIVMLEFGLTETPNERGCYN</sequence>
<dbReference type="InterPro" id="IPR000726">
    <property type="entry name" value="Glyco_hydro_19_cat"/>
</dbReference>
<evidence type="ECO:0000256" key="3">
    <source>
        <dbReference type="SAM" id="MobiDB-lite"/>
    </source>
</evidence>
<dbReference type="SUPFAM" id="SSF53955">
    <property type="entry name" value="Lysozyme-like"/>
    <property type="match status" value="1"/>
</dbReference>
<feature type="region of interest" description="Disordered" evidence="3">
    <location>
        <begin position="110"/>
        <end position="135"/>
    </location>
</feature>
<keyword evidence="4" id="KW-0732">Signal</keyword>
<dbReference type="CDD" id="cd00325">
    <property type="entry name" value="chitinase_GH19"/>
    <property type="match status" value="1"/>
</dbReference>
<dbReference type="Gene3D" id="1.10.530.10">
    <property type="match status" value="1"/>
</dbReference>
<dbReference type="GO" id="GO:0006032">
    <property type="term" value="P:chitin catabolic process"/>
    <property type="evidence" value="ECO:0007669"/>
    <property type="project" value="InterPro"/>
</dbReference>
<keyword evidence="1" id="KW-0611">Plant defense</keyword>
<evidence type="ECO:0000256" key="2">
    <source>
        <dbReference type="ARBA" id="ARBA00023157"/>
    </source>
</evidence>
<dbReference type="AlphaFoldDB" id="A0A814H2K5"/>
<dbReference type="Pfam" id="PF00182">
    <property type="entry name" value="Glyco_hydro_19"/>
    <property type="match status" value="1"/>
</dbReference>
<dbReference type="OrthoDB" id="5985073at2759"/>
<reference evidence="6" key="1">
    <citation type="submission" date="2021-02" db="EMBL/GenBank/DDBJ databases">
        <authorList>
            <person name="Nowell W R."/>
        </authorList>
    </citation>
    <scope>NUCLEOTIDE SEQUENCE</scope>
    <source>
        <strain evidence="6">Ploen Becks lab</strain>
    </source>
</reference>
<dbReference type="GO" id="GO:0004568">
    <property type="term" value="F:chitinase activity"/>
    <property type="evidence" value="ECO:0007669"/>
    <property type="project" value="InterPro"/>
</dbReference>
<evidence type="ECO:0000313" key="6">
    <source>
        <dbReference type="EMBL" id="CAF1004066.1"/>
    </source>
</evidence>
<name>A0A814H2K5_9BILA</name>
<comment type="caution">
    <text evidence="6">The sequence shown here is derived from an EMBL/GenBank/DDBJ whole genome shotgun (WGS) entry which is preliminary data.</text>
</comment>
<dbReference type="InterPro" id="IPR023346">
    <property type="entry name" value="Lysozyme-like_dom_sf"/>
</dbReference>
<dbReference type="PANTHER" id="PTHR22595:SF79">
    <property type="entry name" value="CHITINASE 12"/>
    <property type="match status" value="1"/>
</dbReference>
<dbReference type="Proteomes" id="UP000663879">
    <property type="component" value="Unassembled WGS sequence"/>
</dbReference>
<evidence type="ECO:0000259" key="5">
    <source>
        <dbReference type="Pfam" id="PF00182"/>
    </source>
</evidence>
<protein>
    <recommendedName>
        <fullName evidence="5">Glycoside hydrolase family 19 catalytic domain-containing protein</fullName>
    </recommendedName>
</protein>
<feature type="signal peptide" evidence="4">
    <location>
        <begin position="1"/>
        <end position="26"/>
    </location>
</feature>
<accession>A0A814H2K5</accession>
<feature type="chain" id="PRO_5033019943" description="Glycoside hydrolase family 19 catalytic domain-containing protein" evidence="4">
    <location>
        <begin position="27"/>
        <end position="467"/>
    </location>
</feature>
<evidence type="ECO:0000313" key="7">
    <source>
        <dbReference type="Proteomes" id="UP000663879"/>
    </source>
</evidence>